<organism evidence="8 9">
    <name type="scientific">Providencia stuartii ATCC 25827</name>
    <dbReference type="NCBI Taxonomy" id="471874"/>
    <lineage>
        <taxon>Bacteria</taxon>
        <taxon>Pseudomonadati</taxon>
        <taxon>Pseudomonadota</taxon>
        <taxon>Gammaproteobacteria</taxon>
        <taxon>Enterobacterales</taxon>
        <taxon>Morganellaceae</taxon>
        <taxon>Providencia</taxon>
    </lineage>
</organism>
<evidence type="ECO:0000256" key="4">
    <source>
        <dbReference type="ARBA" id="ARBA00022737"/>
    </source>
</evidence>
<evidence type="ECO:0000256" key="5">
    <source>
        <dbReference type="PIRNR" id="PIRNR005763"/>
    </source>
</evidence>
<dbReference type="PANTHER" id="PTHR30432:SF1">
    <property type="entry name" value="DNA-BINDING TRANSCRIPTIONAL DUAL REGULATOR MODE"/>
    <property type="match status" value="1"/>
</dbReference>
<dbReference type="NCBIfam" id="NF007957">
    <property type="entry name" value="PRK10676.1"/>
    <property type="match status" value="1"/>
</dbReference>
<dbReference type="InterPro" id="IPR016462">
    <property type="entry name" value="ModE"/>
</dbReference>
<reference evidence="9" key="1">
    <citation type="submission" date="2008-04" db="EMBL/GenBank/DDBJ databases">
        <title>Draft genome sequence of Providencia stuartii (ATCC 25827).</title>
        <authorList>
            <person name="Sudarsanam P."/>
            <person name="Ley R."/>
            <person name="Guruge J."/>
            <person name="Turnbaugh P.J."/>
            <person name="Mahowald M."/>
            <person name="Liep D."/>
            <person name="Gordon J."/>
        </authorList>
    </citation>
    <scope>NUCLEOTIDE SEQUENCE [LARGE SCALE GENOMIC DNA]</scope>
    <source>
        <strain evidence="9">ATCC 25827</strain>
    </source>
</reference>
<dbReference type="NCBIfam" id="TIGR00638">
    <property type="entry name" value="Mop"/>
    <property type="match status" value="1"/>
</dbReference>
<dbReference type="PROSITE" id="PS51866">
    <property type="entry name" value="MOP"/>
    <property type="match status" value="2"/>
</dbReference>
<keyword evidence="4" id="KW-0677">Repeat</keyword>
<feature type="domain" description="Mop" evidence="7">
    <location>
        <begin position="221"/>
        <end position="287"/>
    </location>
</feature>
<evidence type="ECO:0000256" key="1">
    <source>
        <dbReference type="ARBA" id="ARBA00008110"/>
    </source>
</evidence>
<feature type="region of interest" description="Required for dimer formation and molybdate binding" evidence="6">
    <location>
        <begin position="150"/>
        <end position="158"/>
    </location>
</feature>
<comment type="caution">
    <text evidence="8">The sequence shown here is derived from an EMBL/GenBank/DDBJ whole genome shotgun (WGS) entry which is preliminary data.</text>
</comment>
<comment type="similarity">
    <text evidence="1 5">Belongs to the ModE family.</text>
</comment>
<dbReference type="InterPro" id="IPR036390">
    <property type="entry name" value="WH_DNA-bd_sf"/>
</dbReference>
<dbReference type="PANTHER" id="PTHR30432">
    <property type="entry name" value="TRANSCRIPTIONAL REGULATOR MODE"/>
    <property type="match status" value="1"/>
</dbReference>
<keyword evidence="3 5" id="KW-0500">Molybdenum</keyword>
<dbReference type="InterPro" id="IPR051815">
    <property type="entry name" value="Molybdate_resp_trans_reg"/>
</dbReference>
<evidence type="ECO:0000313" key="8">
    <source>
        <dbReference type="EMBL" id="EDU58409.1"/>
    </source>
</evidence>
<dbReference type="EMBL" id="ABJD02000101">
    <property type="protein sequence ID" value="EDU58409.1"/>
    <property type="molecule type" value="Genomic_DNA"/>
</dbReference>
<evidence type="ECO:0000256" key="6">
    <source>
        <dbReference type="PIRSR" id="PIRSR005763-1"/>
    </source>
</evidence>
<dbReference type="Gene3D" id="1.10.10.10">
    <property type="entry name" value="Winged helix-like DNA-binding domain superfamily/Winged helix DNA-binding domain"/>
    <property type="match status" value="1"/>
</dbReference>
<accession>A0AA87CPV7</accession>
<dbReference type="InterPro" id="IPR005116">
    <property type="entry name" value="Transp-assoc_OB_typ1"/>
</dbReference>
<dbReference type="GO" id="GO:0006355">
    <property type="term" value="P:regulation of DNA-templated transcription"/>
    <property type="evidence" value="ECO:0007669"/>
    <property type="project" value="InterPro"/>
</dbReference>
<sequence length="289" mass="31820">MTVYLYTLTNTKYNLSIFNLIGRVIFMQAEILLTLKLQGSLFADPRRISLLKQIKATGSISQGAKLAGISYKSAWDAINEMNQLADDILVDRATGGKGGGGTTLTHYGERLLQLYDLLAQIQQKAFDVLKEDTLPLDSLLAAISRFSLQTSARNQFFGTLIARDHNQVQQHVQVLLADNKTIINAALTEQSANRLRLTEGKEVLALIKAPWIKLTKQPIKNSEFDNQLAGKITALERGQENSEVIVTLLGGESLCSTLSNQEVDSQQLQLNDNVTALFNADQVIIATLC</sequence>
<evidence type="ECO:0000259" key="7">
    <source>
        <dbReference type="PROSITE" id="PS51866"/>
    </source>
</evidence>
<dbReference type="Pfam" id="PF03459">
    <property type="entry name" value="TOBE"/>
    <property type="match status" value="2"/>
</dbReference>
<reference evidence="9" key="2">
    <citation type="submission" date="2008-04" db="EMBL/GenBank/DDBJ databases">
        <title>Draft genome sequence of Providencia stuartii(ATCC 25827).</title>
        <authorList>
            <person name="Sudarsanam P."/>
            <person name="Ley R."/>
            <person name="Guruge J."/>
            <person name="Turnbaugh P.J."/>
            <person name="Mahowald M."/>
            <person name="Liep D."/>
            <person name="Gordon J."/>
        </authorList>
    </citation>
    <scope>NUCLEOTIDE SEQUENCE [LARGE SCALE GENOMIC DNA]</scope>
    <source>
        <strain evidence="9">ATCC 25827</strain>
    </source>
</reference>
<dbReference type="NCBIfam" id="TIGR00637">
    <property type="entry name" value="ModE_repress"/>
    <property type="match status" value="1"/>
</dbReference>
<dbReference type="GO" id="GO:0030151">
    <property type="term" value="F:molybdenum ion binding"/>
    <property type="evidence" value="ECO:0007669"/>
    <property type="project" value="UniProtKB-UniRule"/>
</dbReference>
<dbReference type="Proteomes" id="UP000004506">
    <property type="component" value="Unassembled WGS sequence"/>
</dbReference>
<dbReference type="Gene3D" id="2.40.50.100">
    <property type="match status" value="2"/>
</dbReference>
<name>A0AA87CPV7_PROST</name>
<evidence type="ECO:0000313" key="9">
    <source>
        <dbReference type="Proteomes" id="UP000004506"/>
    </source>
</evidence>
<protein>
    <submittedName>
        <fullName evidence="8">TOBE domain protein</fullName>
    </submittedName>
</protein>
<dbReference type="AlphaFoldDB" id="A0AA87CPV7"/>
<dbReference type="SUPFAM" id="SSF50331">
    <property type="entry name" value="MOP-like"/>
    <property type="match status" value="1"/>
</dbReference>
<feature type="domain" description="Mop" evidence="7">
    <location>
        <begin position="149"/>
        <end position="216"/>
    </location>
</feature>
<dbReference type="InterPro" id="IPR036388">
    <property type="entry name" value="WH-like_DNA-bd_sf"/>
</dbReference>
<dbReference type="InterPro" id="IPR004606">
    <property type="entry name" value="Mop_domain"/>
</dbReference>
<dbReference type="PIRSF" id="PIRSF005763">
    <property type="entry name" value="Txn_reg_ModE"/>
    <property type="match status" value="1"/>
</dbReference>
<dbReference type="SUPFAM" id="SSF46785">
    <property type="entry name" value="Winged helix' DNA-binding domain"/>
    <property type="match status" value="1"/>
</dbReference>
<evidence type="ECO:0000256" key="2">
    <source>
        <dbReference type="ARBA" id="ARBA00022448"/>
    </source>
</evidence>
<dbReference type="GO" id="GO:0015689">
    <property type="term" value="P:molybdate ion transport"/>
    <property type="evidence" value="ECO:0007669"/>
    <property type="project" value="UniProtKB-UniRule"/>
</dbReference>
<dbReference type="InterPro" id="IPR003725">
    <property type="entry name" value="ModE-bd_N"/>
</dbReference>
<reference evidence="8 9" key="3">
    <citation type="submission" date="2008-05" db="EMBL/GenBank/DDBJ databases">
        <authorList>
            <person name="Fulton L."/>
            <person name="Clifton S."/>
            <person name="Fulton B."/>
            <person name="Xu J."/>
            <person name="Minx P."/>
            <person name="Pepin K.H."/>
            <person name="Johnson M."/>
            <person name="Thiruvilangam P."/>
            <person name="Bhonagiri V."/>
            <person name="Nash W.E."/>
            <person name="Mardis E.R."/>
            <person name="Wilson R.K."/>
        </authorList>
    </citation>
    <scope>NUCLEOTIDE SEQUENCE [LARGE SCALE GENOMIC DNA]</scope>
    <source>
        <strain evidence="8 9">ATCC 25827</strain>
    </source>
</reference>
<gene>
    <name evidence="8" type="ORF">PROSTU_01584</name>
</gene>
<evidence type="ECO:0000256" key="3">
    <source>
        <dbReference type="ARBA" id="ARBA00022505"/>
    </source>
</evidence>
<keyword evidence="2 5" id="KW-0813">Transport</keyword>
<dbReference type="InterPro" id="IPR008995">
    <property type="entry name" value="Mo/tungstate-bd_C_term_dom"/>
</dbReference>
<proteinExistence type="inferred from homology"/>